<evidence type="ECO:0008006" key="4">
    <source>
        <dbReference type="Google" id="ProtNLM"/>
    </source>
</evidence>
<proteinExistence type="predicted"/>
<evidence type="ECO:0000313" key="3">
    <source>
        <dbReference type="Proteomes" id="UP001469365"/>
    </source>
</evidence>
<protein>
    <recommendedName>
        <fullName evidence="4">DUF4367 domain-containing protein</fullName>
    </recommendedName>
</protein>
<keyword evidence="1" id="KW-0472">Membrane</keyword>
<feature type="transmembrane region" description="Helical" evidence="1">
    <location>
        <begin position="51"/>
        <end position="74"/>
    </location>
</feature>
<evidence type="ECO:0000256" key="1">
    <source>
        <dbReference type="SAM" id="Phobius"/>
    </source>
</evidence>
<keyword evidence="1" id="KW-1133">Transmembrane helix</keyword>
<gene>
    <name evidence="2" type="ORF">WMW72_23300</name>
</gene>
<reference evidence="2 3" key="1">
    <citation type="submission" date="2024-04" db="EMBL/GenBank/DDBJ databases">
        <title>draft genome sequnece of Paenibacillus filicis.</title>
        <authorList>
            <person name="Kim D.-U."/>
        </authorList>
    </citation>
    <scope>NUCLEOTIDE SEQUENCE [LARGE SCALE GENOMIC DNA]</scope>
    <source>
        <strain evidence="2 3">KACC14197</strain>
    </source>
</reference>
<sequence>MNNDSNYDKLVSAIKQAQVEEIDVAPKVMQRIRGYEQAGKKPIRSSFRLRASVVVLALFFLTAVTASGSTAILFEWNGNVIKKFKYEPEPVKTWHDHMTFLQLIDHELQKSPAEWKEVTLEEAQKELPAPLLRPVHTDKKPVRTFGVVIIPGKHWEKDDVHVDGFYDVFGQGKEQIVVRQTSFKQEPQEGRIEHNYPEQWEVVKVDEQIMSVFWEYNNTATLDLEIKSDDMTMIRLSFDGKVSKKELVKLAEAYIGKKLKL</sequence>
<accession>A0ABU9DPP7</accession>
<dbReference type="RefSeq" id="WP_341417979.1">
    <property type="nucleotide sequence ID" value="NZ_JBBPCC010000017.1"/>
</dbReference>
<evidence type="ECO:0000313" key="2">
    <source>
        <dbReference type="EMBL" id="MEK8130837.1"/>
    </source>
</evidence>
<keyword evidence="3" id="KW-1185">Reference proteome</keyword>
<organism evidence="2 3">
    <name type="scientific">Paenibacillus filicis</name>
    <dbReference type="NCBI Taxonomy" id="669464"/>
    <lineage>
        <taxon>Bacteria</taxon>
        <taxon>Bacillati</taxon>
        <taxon>Bacillota</taxon>
        <taxon>Bacilli</taxon>
        <taxon>Bacillales</taxon>
        <taxon>Paenibacillaceae</taxon>
        <taxon>Paenibacillus</taxon>
    </lineage>
</organism>
<dbReference type="Proteomes" id="UP001469365">
    <property type="component" value="Unassembled WGS sequence"/>
</dbReference>
<name>A0ABU9DPP7_9BACL</name>
<comment type="caution">
    <text evidence="2">The sequence shown here is derived from an EMBL/GenBank/DDBJ whole genome shotgun (WGS) entry which is preliminary data.</text>
</comment>
<keyword evidence="1" id="KW-0812">Transmembrane</keyword>
<dbReference type="EMBL" id="JBBPCC010000017">
    <property type="protein sequence ID" value="MEK8130837.1"/>
    <property type="molecule type" value="Genomic_DNA"/>
</dbReference>